<dbReference type="CDD" id="cd01949">
    <property type="entry name" value="GGDEF"/>
    <property type="match status" value="1"/>
</dbReference>
<dbReference type="Pfam" id="PF00990">
    <property type="entry name" value="GGDEF"/>
    <property type="match status" value="1"/>
</dbReference>
<dbReference type="GO" id="GO:0043709">
    <property type="term" value="P:cell adhesion involved in single-species biofilm formation"/>
    <property type="evidence" value="ECO:0007669"/>
    <property type="project" value="TreeGrafter"/>
</dbReference>
<dbReference type="Proteomes" id="UP000244162">
    <property type="component" value="Unassembled WGS sequence"/>
</dbReference>
<dbReference type="GO" id="GO:1902201">
    <property type="term" value="P:negative regulation of bacterial-type flagellum-dependent cell motility"/>
    <property type="evidence" value="ECO:0007669"/>
    <property type="project" value="TreeGrafter"/>
</dbReference>
<keyword evidence="3" id="KW-1133">Transmembrane helix</keyword>
<dbReference type="InterPro" id="IPR029787">
    <property type="entry name" value="Nucleotide_cyclase"/>
</dbReference>
<feature type="transmembrane region" description="Helical" evidence="3">
    <location>
        <begin position="294"/>
        <end position="314"/>
    </location>
</feature>
<dbReference type="SMART" id="SM00267">
    <property type="entry name" value="GGDEF"/>
    <property type="match status" value="1"/>
</dbReference>
<feature type="transmembrane region" description="Helical" evidence="3">
    <location>
        <begin position="201"/>
        <end position="222"/>
    </location>
</feature>
<feature type="transmembrane region" description="Helical" evidence="3">
    <location>
        <begin position="264"/>
        <end position="282"/>
    </location>
</feature>
<keyword evidence="3" id="KW-0812">Transmembrane</keyword>
<keyword evidence="3" id="KW-0472">Membrane</keyword>
<dbReference type="Pfam" id="PF07695">
    <property type="entry name" value="7TMR-DISM_7TM"/>
    <property type="match status" value="1"/>
</dbReference>
<evidence type="ECO:0000256" key="3">
    <source>
        <dbReference type="SAM" id="Phobius"/>
    </source>
</evidence>
<gene>
    <name evidence="5" type="ORF">CLG96_09880</name>
</gene>
<evidence type="ECO:0000313" key="5">
    <source>
        <dbReference type="EMBL" id="PTQ10713.1"/>
    </source>
</evidence>
<dbReference type="InterPro" id="IPR011623">
    <property type="entry name" value="7TMR_DISM_rcpt_extracell_dom1"/>
</dbReference>
<dbReference type="AlphaFoldDB" id="A0A2T5FX56"/>
<organism evidence="5 6">
    <name type="scientific">Sphingomonas oleivorans</name>
    <dbReference type="NCBI Taxonomy" id="1735121"/>
    <lineage>
        <taxon>Bacteria</taxon>
        <taxon>Pseudomonadati</taxon>
        <taxon>Pseudomonadota</taxon>
        <taxon>Alphaproteobacteria</taxon>
        <taxon>Sphingomonadales</taxon>
        <taxon>Sphingomonadaceae</taxon>
        <taxon>Sphingomonas</taxon>
    </lineage>
</organism>
<keyword evidence="6" id="KW-1185">Reference proteome</keyword>
<feature type="domain" description="GGDEF" evidence="4">
    <location>
        <begin position="427"/>
        <end position="559"/>
    </location>
</feature>
<dbReference type="InterPro" id="IPR000160">
    <property type="entry name" value="GGDEF_dom"/>
</dbReference>
<dbReference type="GO" id="GO:0052621">
    <property type="term" value="F:diguanylate cyclase activity"/>
    <property type="evidence" value="ECO:0007669"/>
    <property type="project" value="UniProtKB-EC"/>
</dbReference>
<comment type="caution">
    <text evidence="5">The sequence shown here is derived from an EMBL/GenBank/DDBJ whole genome shotgun (WGS) entry which is preliminary data.</text>
</comment>
<dbReference type="OrthoDB" id="9759607at2"/>
<dbReference type="EC" id="2.7.7.65" evidence="1"/>
<dbReference type="NCBIfam" id="TIGR00254">
    <property type="entry name" value="GGDEF"/>
    <property type="match status" value="1"/>
</dbReference>
<proteinExistence type="predicted"/>
<name>A0A2T5FX56_9SPHN</name>
<feature type="transmembrane region" description="Helical" evidence="3">
    <location>
        <begin position="356"/>
        <end position="379"/>
    </location>
</feature>
<dbReference type="SUPFAM" id="SSF55073">
    <property type="entry name" value="Nucleotide cyclase"/>
    <property type="match status" value="1"/>
</dbReference>
<feature type="transmembrane region" description="Helical" evidence="3">
    <location>
        <begin position="326"/>
        <end position="344"/>
    </location>
</feature>
<evidence type="ECO:0000313" key="6">
    <source>
        <dbReference type="Proteomes" id="UP000244162"/>
    </source>
</evidence>
<dbReference type="PANTHER" id="PTHR45138">
    <property type="entry name" value="REGULATORY COMPONENTS OF SENSORY TRANSDUCTION SYSTEM"/>
    <property type="match status" value="1"/>
</dbReference>
<evidence type="ECO:0000256" key="2">
    <source>
        <dbReference type="SAM" id="MobiDB-lite"/>
    </source>
</evidence>
<feature type="transmembrane region" description="Helical" evidence="3">
    <location>
        <begin position="166"/>
        <end position="189"/>
    </location>
</feature>
<protein>
    <recommendedName>
        <fullName evidence="1">diguanylate cyclase</fullName>
        <ecNumber evidence="1">2.7.7.65</ecNumber>
    </recommendedName>
</protein>
<dbReference type="PANTHER" id="PTHR45138:SF24">
    <property type="entry name" value="DIGUANYLATE CYCLASE DGCC-RELATED"/>
    <property type="match status" value="1"/>
</dbReference>
<dbReference type="EMBL" id="NWBU01000009">
    <property type="protein sequence ID" value="PTQ10713.1"/>
    <property type="molecule type" value="Genomic_DNA"/>
</dbReference>
<dbReference type="PROSITE" id="PS50887">
    <property type="entry name" value="GGDEF"/>
    <property type="match status" value="1"/>
</dbReference>
<feature type="region of interest" description="Disordered" evidence="2">
    <location>
        <begin position="554"/>
        <end position="587"/>
    </location>
</feature>
<dbReference type="GO" id="GO:0005886">
    <property type="term" value="C:plasma membrane"/>
    <property type="evidence" value="ECO:0007669"/>
    <property type="project" value="TreeGrafter"/>
</dbReference>
<dbReference type="InterPro" id="IPR050469">
    <property type="entry name" value="Diguanylate_Cyclase"/>
</dbReference>
<feature type="transmembrane region" description="Helical" evidence="3">
    <location>
        <begin position="228"/>
        <end position="252"/>
    </location>
</feature>
<sequence>MRIIRHRSILSLNFLLLFLAFTGSAGAVVLKPHFCHAVTSSNHLPGPNGYRCDGTPRGYEKQWLWLRHELTPDERARTDWSLTIRQTRFRQLSVIFHYVDGRTNIHTVRAGDFGDHWALNAHLAFPAPSRDVELDSVTIGFQDLAAYDLLRVRLLPEPIRAREAGIVALLAGCALSLLFASLIYNLFLFGVAKQRSALWHSLWVACMIGWGAFWSQLALAVVPAAAGIASVRICAMLAAFAEAAATMLLLSSIEPGMLPRWGRISLRALAAAVVAAAALAIMPPAGTPSLLANILTIVVLALVIGVIMATGVAWRRGSRFARDFALAWSLPIAAVLYSIISDIVVTDTRIFSGELLVLLVGAFQTVWLSVRATFTLAAMRVERDRERSQRARFEQLAETDDLTGVYNRRGFLVRARQELARTDGKQRTVGLILADVDHFKRINDTHGHDVGDLVLRRIADALRALSGDVVVGRLGGEEFGLVVAGGLALDIFVEQVRETISAIDMTDIAATLPGVTASFGYVRASDHPDASFEPLLRAADQALYRAKALGRNRGVEGHPADVQRGEEEPRIGHDRRTHRSSPLSFRQ</sequence>
<evidence type="ECO:0000256" key="1">
    <source>
        <dbReference type="ARBA" id="ARBA00012528"/>
    </source>
</evidence>
<accession>A0A2T5FX56</accession>
<dbReference type="Gene3D" id="3.30.70.270">
    <property type="match status" value="1"/>
</dbReference>
<evidence type="ECO:0000259" key="4">
    <source>
        <dbReference type="PROSITE" id="PS50887"/>
    </source>
</evidence>
<dbReference type="InterPro" id="IPR043128">
    <property type="entry name" value="Rev_trsase/Diguanyl_cyclase"/>
</dbReference>
<feature type="compositionally biased region" description="Basic and acidic residues" evidence="2">
    <location>
        <begin position="554"/>
        <end position="574"/>
    </location>
</feature>
<reference evidence="5 6" key="1">
    <citation type="submission" date="2017-09" db="EMBL/GenBank/DDBJ databases">
        <title>Sphingomonas panjinensis sp.nov., isolated from oil-contaminated soil.</title>
        <authorList>
            <person name="Wang L."/>
            <person name="Chen L."/>
        </authorList>
    </citation>
    <scope>NUCLEOTIDE SEQUENCE [LARGE SCALE GENOMIC DNA]</scope>
    <source>
        <strain evidence="5 6">FW-11</strain>
    </source>
</reference>